<evidence type="ECO:0000313" key="2">
    <source>
        <dbReference type="EMBL" id="GHI00004.1"/>
    </source>
</evidence>
<evidence type="ECO:0000313" key="3">
    <source>
        <dbReference type="Proteomes" id="UP000637074"/>
    </source>
</evidence>
<gene>
    <name evidence="2" type="ORF">AM1BK_35460</name>
</gene>
<dbReference type="EMBL" id="BNDS01000017">
    <property type="protein sequence ID" value="GHI00004.1"/>
    <property type="molecule type" value="Genomic_DNA"/>
</dbReference>
<dbReference type="RefSeq" id="WP_191275074.1">
    <property type="nucleotide sequence ID" value="NZ_BNDS01000017.1"/>
</dbReference>
<protein>
    <recommendedName>
        <fullName evidence="4">ABC transporter permease</fullName>
    </recommendedName>
</protein>
<accession>A0ABQ3N7N7</accession>
<comment type="caution">
    <text evidence="2">The sequence shown here is derived from an EMBL/GenBank/DDBJ whole genome shotgun (WGS) entry which is preliminary data.</text>
</comment>
<keyword evidence="1" id="KW-0472">Membrane</keyword>
<reference evidence="2 3" key="1">
    <citation type="journal article" date="2022" name="Int. J. Syst. Evol. Microbiol.">
        <title>Neobacillus kokaensis sp. nov., isolated from soil.</title>
        <authorList>
            <person name="Yuki K."/>
            <person name="Matsubara H."/>
            <person name="Yamaguchi S."/>
        </authorList>
    </citation>
    <scope>NUCLEOTIDE SEQUENCE [LARGE SCALE GENOMIC DNA]</scope>
    <source>
        <strain evidence="2 3">LOB 377</strain>
    </source>
</reference>
<organism evidence="2 3">
    <name type="scientific">Neobacillus kokaensis</name>
    <dbReference type="NCBI Taxonomy" id="2759023"/>
    <lineage>
        <taxon>Bacteria</taxon>
        <taxon>Bacillati</taxon>
        <taxon>Bacillota</taxon>
        <taxon>Bacilli</taxon>
        <taxon>Bacillales</taxon>
        <taxon>Bacillaceae</taxon>
        <taxon>Neobacillus</taxon>
    </lineage>
</organism>
<feature type="transmembrane region" description="Helical" evidence="1">
    <location>
        <begin position="21"/>
        <end position="43"/>
    </location>
</feature>
<name>A0ABQ3N7N7_9BACI</name>
<proteinExistence type="predicted"/>
<keyword evidence="3" id="KW-1185">Reference proteome</keyword>
<dbReference type="Proteomes" id="UP000637074">
    <property type="component" value="Unassembled WGS sequence"/>
</dbReference>
<sequence length="45" mass="5195">MSKSLWITPEEHLRKKKVKKNLLYVSLMLGTAILSTLVTIATYQF</sequence>
<evidence type="ECO:0000256" key="1">
    <source>
        <dbReference type="SAM" id="Phobius"/>
    </source>
</evidence>
<keyword evidence="1" id="KW-1133">Transmembrane helix</keyword>
<keyword evidence="1" id="KW-0812">Transmembrane</keyword>
<evidence type="ECO:0008006" key="4">
    <source>
        <dbReference type="Google" id="ProtNLM"/>
    </source>
</evidence>